<name>A0ACC3MW15_9PEZI</name>
<sequence>MHMFLEYAATFLQSVGNYYGHGDQKFTPRISDTVLARLSFASDNTSKLYPKIAKALTSSQPSRLGYPDTCSQSWYYTGSPISADEVAAISKAMLERSIDCENTSIQKHDGQDGYTYDVLQASVESEACSDSFYTAGGHSVRIVRGDHSRELAQICDSLTNAQDAASNPAQRQYLAKLIESFQSGSMERYKEAQRLWIEDLHPSVEAILGFIEPYRDPYGVRAEFEGLVGIMNEEETGLLSTLVKHADHFIATLPWVDTSGNCHGKGPFELPKMDNRDFTSVYALAYCSTLIFPGINLPNYNDIRQQRGSKNIMISNAIDGGSMSSDSEAKYIHPHEQERFMNHRRQTYYLWVVFHELFGHGTGRFLEESEQNVFNFDINNPPINPLTDKPIESWYRPHQTWTGVFGDLATTVDECRAECVGAYLLSNRELREMCGFTGTSAITPSDLEYNLYLQLAVSGLRSLEKYSEDGQKWTQAHSRVSQSTTYFVIRNVNSSRPGTLRDVSNVTRQL</sequence>
<evidence type="ECO:0000313" key="2">
    <source>
        <dbReference type="Proteomes" id="UP001281147"/>
    </source>
</evidence>
<dbReference type="EMBL" id="JAUTXU010000141">
    <property type="protein sequence ID" value="KAK3704250.1"/>
    <property type="molecule type" value="Genomic_DNA"/>
</dbReference>
<organism evidence="1 2">
    <name type="scientific">Vermiconidia calcicola</name>
    <dbReference type="NCBI Taxonomy" id="1690605"/>
    <lineage>
        <taxon>Eukaryota</taxon>
        <taxon>Fungi</taxon>
        <taxon>Dikarya</taxon>
        <taxon>Ascomycota</taxon>
        <taxon>Pezizomycotina</taxon>
        <taxon>Dothideomycetes</taxon>
        <taxon>Dothideomycetidae</taxon>
        <taxon>Mycosphaerellales</taxon>
        <taxon>Extremaceae</taxon>
        <taxon>Vermiconidia</taxon>
    </lineage>
</organism>
<dbReference type="Proteomes" id="UP001281147">
    <property type="component" value="Unassembled WGS sequence"/>
</dbReference>
<comment type="caution">
    <text evidence="1">The sequence shown here is derived from an EMBL/GenBank/DDBJ whole genome shotgun (WGS) entry which is preliminary data.</text>
</comment>
<accession>A0ACC3MW15</accession>
<reference evidence="1" key="1">
    <citation type="submission" date="2023-07" db="EMBL/GenBank/DDBJ databases">
        <title>Black Yeasts Isolated from many extreme environments.</title>
        <authorList>
            <person name="Coleine C."/>
            <person name="Stajich J.E."/>
            <person name="Selbmann L."/>
        </authorList>
    </citation>
    <scope>NUCLEOTIDE SEQUENCE</scope>
    <source>
        <strain evidence="1">CCFEE 5714</strain>
    </source>
</reference>
<gene>
    <name evidence="1" type="ORF">LTR37_013924</name>
</gene>
<evidence type="ECO:0000313" key="1">
    <source>
        <dbReference type="EMBL" id="KAK3704250.1"/>
    </source>
</evidence>
<proteinExistence type="predicted"/>
<protein>
    <submittedName>
        <fullName evidence="1">Uncharacterized protein</fullName>
    </submittedName>
</protein>
<keyword evidence="2" id="KW-1185">Reference proteome</keyword>